<dbReference type="EMBL" id="BBMM01000002">
    <property type="protein sequence ID" value="GAK99490.1"/>
    <property type="molecule type" value="Genomic_DNA"/>
</dbReference>
<dbReference type="RefSeq" id="WP_042246340.1">
    <property type="nucleotide sequence ID" value="NZ_CP138994.1"/>
</dbReference>
<name>A0A081DAR4_NONUL</name>
<gene>
    <name evidence="2" type="ORF">JCM19296_1607</name>
    <name evidence="3" type="ORF">JCM19314_3535</name>
</gene>
<evidence type="ECO:0000313" key="4">
    <source>
        <dbReference type="Proteomes" id="UP000028980"/>
    </source>
</evidence>
<comment type="caution">
    <text evidence="2">The sequence shown here is derived from an EMBL/GenBank/DDBJ whole genome shotgun (WGS) entry which is preliminary data.</text>
</comment>
<feature type="signal peptide" evidence="1">
    <location>
        <begin position="1"/>
        <end position="22"/>
    </location>
</feature>
<organism evidence="2 4">
    <name type="scientific">Nonlabens ulvanivorans</name>
    <name type="common">Persicivirga ulvanivorans</name>
    <dbReference type="NCBI Taxonomy" id="906888"/>
    <lineage>
        <taxon>Bacteria</taxon>
        <taxon>Pseudomonadati</taxon>
        <taxon>Bacteroidota</taxon>
        <taxon>Flavobacteriia</taxon>
        <taxon>Flavobacteriales</taxon>
        <taxon>Flavobacteriaceae</taxon>
        <taxon>Nonlabens</taxon>
    </lineage>
</organism>
<dbReference type="STRING" id="906888.JCM19298_2015"/>
<dbReference type="Proteomes" id="UP000028980">
    <property type="component" value="Unassembled WGS sequence"/>
</dbReference>
<feature type="chain" id="PRO_5007378423" evidence="1">
    <location>
        <begin position="23"/>
        <end position="219"/>
    </location>
</feature>
<dbReference type="AlphaFoldDB" id="A0A081DAR4"/>
<evidence type="ECO:0000256" key="1">
    <source>
        <dbReference type="SAM" id="SignalP"/>
    </source>
</evidence>
<evidence type="ECO:0000313" key="2">
    <source>
        <dbReference type="EMBL" id="GAK76010.1"/>
    </source>
</evidence>
<evidence type="ECO:0000313" key="3">
    <source>
        <dbReference type="EMBL" id="GAK99490.1"/>
    </source>
</evidence>
<dbReference type="PROSITE" id="PS51257">
    <property type="entry name" value="PROKAR_LIPOPROTEIN"/>
    <property type="match status" value="1"/>
</dbReference>
<dbReference type="Gene3D" id="3.40.1000.10">
    <property type="entry name" value="Mog1/PsbP, alpha/beta/alpha sandwich"/>
    <property type="match status" value="1"/>
</dbReference>
<keyword evidence="1" id="KW-0732">Signal</keyword>
<dbReference type="EMBL" id="BBLG01000003">
    <property type="protein sequence ID" value="GAK76010.1"/>
    <property type="molecule type" value="Genomic_DNA"/>
</dbReference>
<sequence length="219" mass="25090">MKILLKASFIFVLLTTLSSCLGGSNAPEKLDVEKDFKLFESKKFSIKVPDYLTETADLNEDAEMQMQNMFRETYMIVMAESKTDFDFASEILGMGNDSLSYAENYMDMQLESMTEAFTYDVVKEKTTTVINDMPAMIVEANASIDGLNVSYIITTIESDHDIFYITCWTLTDRRDRYFPAFYQSVETIQQLEYDVESDDSGLQIDYDELLKELEQSAGE</sequence>
<evidence type="ECO:0000313" key="5">
    <source>
        <dbReference type="Proteomes" id="UP000029226"/>
    </source>
</evidence>
<proteinExistence type="predicted"/>
<dbReference type="Proteomes" id="UP000029226">
    <property type="component" value="Unassembled WGS sequence"/>
</dbReference>
<accession>A0A081DAR4</accession>
<reference evidence="4 5" key="1">
    <citation type="journal article" date="2014" name="Genome Announc.">
        <title>Draft Genome Sequences of Marine Flavobacterium Nonlabens Strains NR17, NR24, NR27, NR32, NR33, and Ara13.</title>
        <authorList>
            <person name="Nakanishi M."/>
            <person name="Meirelles P."/>
            <person name="Suzuki R."/>
            <person name="Takatani N."/>
            <person name="Mino S."/>
            <person name="Suda W."/>
            <person name="Oshima K."/>
            <person name="Hattori M."/>
            <person name="Ohkuma M."/>
            <person name="Hosokawa M."/>
            <person name="Miyashita K."/>
            <person name="Thompson F.L."/>
            <person name="Niwa A."/>
            <person name="Sawabe T."/>
            <person name="Sawabe T."/>
        </authorList>
    </citation>
    <scope>NUCLEOTIDE SEQUENCE [LARGE SCALE GENOMIC DNA]</scope>
    <source>
        <strain evidence="2">JCM 19296</strain>
        <strain evidence="3">JCM 19314</strain>
        <strain evidence="4">JCM19296</strain>
        <strain evidence="5">JCM19314</strain>
    </source>
</reference>
<protein>
    <submittedName>
        <fullName evidence="2">Uncharacterized protein</fullName>
    </submittedName>
</protein>
<dbReference type="OrthoDB" id="1144704at2"/>
<dbReference type="eggNOG" id="COG4969">
    <property type="taxonomic scope" value="Bacteria"/>
</dbReference>